<dbReference type="HAMAP" id="MF_00984">
    <property type="entry name" value="SSB"/>
    <property type="match status" value="1"/>
</dbReference>
<dbReference type="InterPro" id="IPR000424">
    <property type="entry name" value="Primosome_PriB/ssb"/>
</dbReference>
<dbReference type="InterPro" id="IPR012340">
    <property type="entry name" value="NA-bd_OB-fold"/>
</dbReference>
<sequence>MELPMKCKVQLIGRLGADPEITTLPNSAQVANLSVATEEYWKDKQGQAQRRTTWHRVKFWSEGTIGFIQRNMAKGQLVEIEGAFRYEEYTDREGVKNKVPVINGTNIMPLSFNDGQPSEQGASGGAGNDHDDIPF</sequence>
<dbReference type="SUPFAM" id="SSF50249">
    <property type="entry name" value="Nucleic acid-binding proteins"/>
    <property type="match status" value="1"/>
</dbReference>
<dbReference type="NCBIfam" id="TIGR00621">
    <property type="entry name" value="ssb"/>
    <property type="match status" value="1"/>
</dbReference>
<reference evidence="7" key="1">
    <citation type="submission" date="2010-12" db="EMBL/GenBank/DDBJ databases">
        <title>Complete sequence of plasmid 2 of Asticcacaulis excentricus CB 48.</title>
        <authorList>
            <consortium name="US DOE Joint Genome Institute"/>
            <person name="Lucas S."/>
            <person name="Copeland A."/>
            <person name="Lapidus A."/>
            <person name="Cheng J.-F."/>
            <person name="Bruce D."/>
            <person name="Goodwin L."/>
            <person name="Pitluck S."/>
            <person name="Teshima H."/>
            <person name="Davenport K."/>
            <person name="Detter J.C."/>
            <person name="Han C."/>
            <person name="Tapia R."/>
            <person name="Land M."/>
            <person name="Hauser L."/>
            <person name="Jeffries C."/>
            <person name="Kyrpides N."/>
            <person name="Ivanova N."/>
            <person name="Ovchinnikova G."/>
            <person name="Brun Y.V."/>
            <person name="Woyke T."/>
        </authorList>
    </citation>
    <scope>NUCLEOTIDE SEQUENCE [LARGE SCALE GENOMIC DNA]</scope>
    <source>
        <strain evidence="7">ATCC 15261 / DSM 4724 / KCTC 12464 / NCIMB 9791 / VKM B-1370 / CB 48</strain>
        <plasmid evidence="7">pASTEX02</plasmid>
    </source>
</reference>
<dbReference type="PROSITE" id="PS50935">
    <property type="entry name" value="SSB"/>
    <property type="match status" value="1"/>
</dbReference>
<evidence type="ECO:0000313" key="7">
    <source>
        <dbReference type="Proteomes" id="UP000001492"/>
    </source>
</evidence>
<geneLocation type="plasmid" evidence="6 7">
    <name>pASTEX02</name>
</geneLocation>
<protein>
    <recommendedName>
        <fullName evidence="3 4">Single-stranded DNA-binding protein</fullName>
        <shortName evidence="3">SSB</shortName>
    </recommendedName>
</protein>
<keyword evidence="2" id="KW-0233">DNA recombination</keyword>
<dbReference type="EMBL" id="CP002398">
    <property type="protein sequence ID" value="ADU15365.1"/>
    <property type="molecule type" value="Genomic_DNA"/>
</dbReference>
<keyword evidence="7" id="KW-1185">Reference proteome</keyword>
<evidence type="ECO:0000313" key="6">
    <source>
        <dbReference type="EMBL" id="ADU15365.1"/>
    </source>
</evidence>
<dbReference type="CDD" id="cd04496">
    <property type="entry name" value="SSB_OBF"/>
    <property type="match status" value="1"/>
</dbReference>
<proteinExistence type="inferred from homology"/>
<evidence type="ECO:0000256" key="2">
    <source>
        <dbReference type="ARBA" id="ARBA00023172"/>
    </source>
</evidence>
<dbReference type="PANTHER" id="PTHR10302:SF0">
    <property type="entry name" value="SINGLE-STRANDED DNA-BINDING PROTEIN, MITOCHONDRIAL"/>
    <property type="match status" value="1"/>
</dbReference>
<comment type="subunit">
    <text evidence="3">Homotetramer.</text>
</comment>
<dbReference type="Gene3D" id="2.40.50.140">
    <property type="entry name" value="Nucleic acid-binding proteins"/>
    <property type="match status" value="1"/>
</dbReference>
<dbReference type="AlphaFoldDB" id="E8RVU3"/>
<gene>
    <name evidence="6" type="ordered locus">Astex_3754</name>
</gene>
<dbReference type="GO" id="GO:0003697">
    <property type="term" value="F:single-stranded DNA binding"/>
    <property type="evidence" value="ECO:0007669"/>
    <property type="project" value="UniProtKB-UniRule"/>
</dbReference>
<dbReference type="GO" id="GO:0006260">
    <property type="term" value="P:DNA replication"/>
    <property type="evidence" value="ECO:0007669"/>
    <property type="project" value="InterPro"/>
</dbReference>
<dbReference type="PIRSF" id="PIRSF002070">
    <property type="entry name" value="SSB"/>
    <property type="match status" value="1"/>
</dbReference>
<evidence type="ECO:0000256" key="4">
    <source>
        <dbReference type="PIRNR" id="PIRNR002070"/>
    </source>
</evidence>
<dbReference type="PANTHER" id="PTHR10302">
    <property type="entry name" value="SINGLE-STRANDED DNA-BINDING PROTEIN"/>
    <property type="match status" value="1"/>
</dbReference>
<dbReference type="Proteomes" id="UP000001492">
    <property type="component" value="Plasmid pASTEX02"/>
</dbReference>
<comment type="caution">
    <text evidence="3">Lacks conserved residue(s) required for the propagation of feature annotation.</text>
</comment>
<keyword evidence="6" id="KW-0614">Plasmid</keyword>
<feature type="region of interest" description="Disordered" evidence="5">
    <location>
        <begin position="111"/>
        <end position="135"/>
    </location>
</feature>
<dbReference type="Pfam" id="PF00436">
    <property type="entry name" value="SSB"/>
    <property type="match status" value="1"/>
</dbReference>
<dbReference type="OrthoDB" id="7188660at2"/>
<feature type="compositionally biased region" description="Polar residues" evidence="5">
    <location>
        <begin position="111"/>
        <end position="121"/>
    </location>
</feature>
<keyword evidence="1 3" id="KW-0238">DNA-binding</keyword>
<name>E8RVU3_ASTEC</name>
<dbReference type="KEGG" id="aex:Astex_3754"/>
<evidence type="ECO:0000256" key="1">
    <source>
        <dbReference type="ARBA" id="ARBA00023125"/>
    </source>
</evidence>
<evidence type="ECO:0000256" key="5">
    <source>
        <dbReference type="SAM" id="MobiDB-lite"/>
    </source>
</evidence>
<organism evidence="6 7">
    <name type="scientific">Asticcacaulis excentricus (strain ATCC 15261 / DSM 4724 / KCTC 12464 / NCIMB 9791 / VKM B-1370 / CB 48)</name>
    <dbReference type="NCBI Taxonomy" id="573065"/>
    <lineage>
        <taxon>Bacteria</taxon>
        <taxon>Pseudomonadati</taxon>
        <taxon>Pseudomonadota</taxon>
        <taxon>Alphaproteobacteria</taxon>
        <taxon>Caulobacterales</taxon>
        <taxon>Caulobacteraceae</taxon>
        <taxon>Asticcacaulis</taxon>
    </lineage>
</organism>
<dbReference type="GO" id="GO:0006310">
    <property type="term" value="P:DNA recombination"/>
    <property type="evidence" value="ECO:0007669"/>
    <property type="project" value="UniProtKB-KW"/>
</dbReference>
<dbReference type="HOGENOM" id="CLU_078758_0_2_5"/>
<dbReference type="GO" id="GO:0009295">
    <property type="term" value="C:nucleoid"/>
    <property type="evidence" value="ECO:0007669"/>
    <property type="project" value="TreeGrafter"/>
</dbReference>
<accession>E8RVU3</accession>
<evidence type="ECO:0000256" key="3">
    <source>
        <dbReference type="HAMAP-Rule" id="MF_00984"/>
    </source>
</evidence>
<dbReference type="InterPro" id="IPR011344">
    <property type="entry name" value="ssDNA-bd"/>
</dbReference>